<evidence type="ECO:0000256" key="3">
    <source>
        <dbReference type="ARBA" id="ARBA00022927"/>
    </source>
</evidence>
<dbReference type="HAMAP" id="MF_00821">
    <property type="entry name" value="SecB"/>
    <property type="match status" value="1"/>
</dbReference>
<comment type="subunit">
    <text evidence="6">Homotetramer, a dimer of dimers. One homotetramer interacts with 1 SecA dimer.</text>
</comment>
<comment type="caution">
    <text evidence="8">The sequence shown here is derived from an EMBL/GenBank/DDBJ whole genome shotgun (WGS) entry which is preliminary data.</text>
</comment>
<dbReference type="EMBL" id="PHIG01000054">
    <property type="protein sequence ID" value="PJK27751.1"/>
    <property type="molecule type" value="Genomic_DNA"/>
</dbReference>
<comment type="function">
    <text evidence="6">One of the proteins required for the normal export of preproteins out of the cell cytoplasm. It is a molecular chaperone that binds to a subset of precursor proteins, maintaining them in a translocation-competent state. It also specifically binds to its receptor SecA.</text>
</comment>
<feature type="compositionally biased region" description="Low complexity" evidence="7">
    <location>
        <begin position="8"/>
        <end position="22"/>
    </location>
</feature>
<dbReference type="InterPro" id="IPR003708">
    <property type="entry name" value="SecB"/>
</dbReference>
<keyword evidence="3 6" id="KW-0653">Protein transport</keyword>
<dbReference type="GO" id="GO:0051082">
    <property type="term" value="F:unfolded protein binding"/>
    <property type="evidence" value="ECO:0007669"/>
    <property type="project" value="InterPro"/>
</dbReference>
<dbReference type="SUPFAM" id="SSF54611">
    <property type="entry name" value="SecB-like"/>
    <property type="match status" value="1"/>
</dbReference>
<dbReference type="OrthoDB" id="9795145at2"/>
<gene>
    <name evidence="6" type="primary">secB</name>
    <name evidence="8" type="ORF">CVT23_19895</name>
</gene>
<keyword evidence="2 6" id="KW-0813">Transport</keyword>
<keyword evidence="5 6" id="KW-0143">Chaperone</keyword>
<dbReference type="GO" id="GO:0006457">
    <property type="term" value="P:protein folding"/>
    <property type="evidence" value="ECO:0007669"/>
    <property type="project" value="UniProtKB-UniRule"/>
</dbReference>
<evidence type="ECO:0000256" key="6">
    <source>
        <dbReference type="HAMAP-Rule" id="MF_00821"/>
    </source>
</evidence>
<feature type="region of interest" description="Disordered" evidence="7">
    <location>
        <begin position="1"/>
        <end position="22"/>
    </location>
</feature>
<comment type="subcellular location">
    <subcellularLocation>
        <location evidence="6">Cytoplasm</location>
    </subcellularLocation>
</comment>
<dbReference type="NCBIfam" id="NF004392">
    <property type="entry name" value="PRK05751.1-3"/>
    <property type="match status" value="1"/>
</dbReference>
<dbReference type="Pfam" id="PF02556">
    <property type="entry name" value="SecB"/>
    <property type="match status" value="1"/>
</dbReference>
<dbReference type="GO" id="GO:0005737">
    <property type="term" value="C:cytoplasm"/>
    <property type="evidence" value="ECO:0007669"/>
    <property type="project" value="UniProtKB-SubCell"/>
</dbReference>
<dbReference type="GO" id="GO:0051262">
    <property type="term" value="P:protein tetramerization"/>
    <property type="evidence" value="ECO:0007669"/>
    <property type="project" value="InterPro"/>
</dbReference>
<dbReference type="PRINTS" id="PR01594">
    <property type="entry name" value="SECBCHAPRONE"/>
</dbReference>
<dbReference type="Gene3D" id="3.10.420.10">
    <property type="entry name" value="SecB-like"/>
    <property type="match status" value="1"/>
</dbReference>
<organism evidence="8 9">
    <name type="scientific">Minwuia thermotolerans</name>
    <dbReference type="NCBI Taxonomy" id="2056226"/>
    <lineage>
        <taxon>Bacteria</taxon>
        <taxon>Pseudomonadati</taxon>
        <taxon>Pseudomonadota</taxon>
        <taxon>Alphaproteobacteria</taxon>
        <taxon>Minwuiales</taxon>
        <taxon>Minwuiaceae</taxon>
        <taxon>Minwuia</taxon>
    </lineage>
</organism>
<dbReference type="RefSeq" id="WP_109795576.1">
    <property type="nucleotide sequence ID" value="NZ_PHIG01000054.1"/>
</dbReference>
<keyword evidence="9" id="KW-1185">Reference proteome</keyword>
<dbReference type="GO" id="GO:0015031">
    <property type="term" value="P:protein transport"/>
    <property type="evidence" value="ECO:0007669"/>
    <property type="project" value="UniProtKB-UniRule"/>
</dbReference>
<dbReference type="NCBIfam" id="TIGR00809">
    <property type="entry name" value="secB"/>
    <property type="match status" value="1"/>
</dbReference>
<sequence>MAEETGDNQQPQQPPQQNQQPQIRLNVQYVKDLSFEAPNAPEVFLKQNEQPKISISVDIDARRIEGNVFEVVLKLDVSAKRDDQPVFIVDLAYGAVCTMVNLPDEQIEPACLIEVPRMIFPFARRVIGDVTRDGGFPPLLLDPIDFVRLYQQNKQRQQATQQQQGEAEN</sequence>
<evidence type="ECO:0000256" key="5">
    <source>
        <dbReference type="ARBA" id="ARBA00023186"/>
    </source>
</evidence>
<keyword evidence="6" id="KW-0963">Cytoplasm</keyword>
<evidence type="ECO:0000256" key="7">
    <source>
        <dbReference type="SAM" id="MobiDB-lite"/>
    </source>
</evidence>
<evidence type="ECO:0000256" key="4">
    <source>
        <dbReference type="ARBA" id="ARBA00023010"/>
    </source>
</evidence>
<dbReference type="InterPro" id="IPR035958">
    <property type="entry name" value="SecB-like_sf"/>
</dbReference>
<reference evidence="8 9" key="1">
    <citation type="submission" date="2017-11" db="EMBL/GenBank/DDBJ databases">
        <title>Draft genome sequence of Rhizobiales bacterium SY3-13.</title>
        <authorList>
            <person name="Sun C."/>
        </authorList>
    </citation>
    <scope>NUCLEOTIDE SEQUENCE [LARGE SCALE GENOMIC DNA]</scope>
    <source>
        <strain evidence="8 9">SY3-13</strain>
    </source>
</reference>
<keyword evidence="4 6" id="KW-0811">Translocation</keyword>
<name>A0A2M9FWC4_9PROT</name>
<accession>A0A2M9FWC4</accession>
<evidence type="ECO:0000256" key="1">
    <source>
        <dbReference type="ARBA" id="ARBA00009990"/>
    </source>
</evidence>
<protein>
    <recommendedName>
        <fullName evidence="6">Protein-export protein SecB</fullName>
    </recommendedName>
</protein>
<comment type="similarity">
    <text evidence="1 6">Belongs to the SecB family.</text>
</comment>
<dbReference type="AlphaFoldDB" id="A0A2M9FWC4"/>
<dbReference type="PANTHER" id="PTHR36918:SF1">
    <property type="entry name" value="PROTEIN-EXPORT PROTEIN SECB"/>
    <property type="match status" value="1"/>
</dbReference>
<evidence type="ECO:0000313" key="8">
    <source>
        <dbReference type="EMBL" id="PJK27751.1"/>
    </source>
</evidence>
<evidence type="ECO:0000313" key="9">
    <source>
        <dbReference type="Proteomes" id="UP000229498"/>
    </source>
</evidence>
<dbReference type="Proteomes" id="UP000229498">
    <property type="component" value="Unassembled WGS sequence"/>
</dbReference>
<evidence type="ECO:0000256" key="2">
    <source>
        <dbReference type="ARBA" id="ARBA00022448"/>
    </source>
</evidence>
<dbReference type="PANTHER" id="PTHR36918">
    <property type="match status" value="1"/>
</dbReference>
<proteinExistence type="inferred from homology"/>